<feature type="region of interest" description="Disordered" evidence="1">
    <location>
        <begin position="136"/>
        <end position="156"/>
    </location>
</feature>
<reference evidence="2 3" key="1">
    <citation type="submission" date="2020-03" db="EMBL/GenBank/DDBJ databases">
        <title>Dissostichus mawsoni Genome sequencing and assembly.</title>
        <authorList>
            <person name="Park H."/>
        </authorList>
    </citation>
    <scope>NUCLEOTIDE SEQUENCE [LARGE SCALE GENOMIC DNA]</scope>
    <source>
        <strain evidence="2">DM0001</strain>
        <tissue evidence="2">Muscle</tissue>
    </source>
</reference>
<evidence type="ECO:0000313" key="3">
    <source>
        <dbReference type="Proteomes" id="UP000518266"/>
    </source>
</evidence>
<feature type="compositionally biased region" description="Acidic residues" evidence="1">
    <location>
        <begin position="143"/>
        <end position="156"/>
    </location>
</feature>
<evidence type="ECO:0000256" key="1">
    <source>
        <dbReference type="SAM" id="MobiDB-lite"/>
    </source>
</evidence>
<dbReference type="OrthoDB" id="8957929at2759"/>
<gene>
    <name evidence="2" type="ORF">F7725_012056</name>
</gene>
<comment type="caution">
    <text evidence="2">The sequence shown here is derived from an EMBL/GenBank/DDBJ whole genome shotgun (WGS) entry which is preliminary data.</text>
</comment>
<organism evidence="2 3">
    <name type="scientific">Dissostichus mawsoni</name>
    <name type="common">Antarctic cod</name>
    <dbReference type="NCBI Taxonomy" id="36200"/>
    <lineage>
        <taxon>Eukaryota</taxon>
        <taxon>Metazoa</taxon>
        <taxon>Chordata</taxon>
        <taxon>Craniata</taxon>
        <taxon>Vertebrata</taxon>
        <taxon>Euteleostomi</taxon>
        <taxon>Actinopterygii</taxon>
        <taxon>Neopterygii</taxon>
        <taxon>Teleostei</taxon>
        <taxon>Neoteleostei</taxon>
        <taxon>Acanthomorphata</taxon>
        <taxon>Eupercaria</taxon>
        <taxon>Perciformes</taxon>
        <taxon>Notothenioidei</taxon>
        <taxon>Nototheniidae</taxon>
        <taxon>Dissostichus</taxon>
    </lineage>
</organism>
<evidence type="ECO:0000313" key="2">
    <source>
        <dbReference type="EMBL" id="KAF3858855.1"/>
    </source>
</evidence>
<dbReference type="Proteomes" id="UP000518266">
    <property type="component" value="Unassembled WGS sequence"/>
</dbReference>
<sequence length="156" mass="16428">MSRELHGDSLSLSSPQVGVCPPGSGSDPQKTCCLRPQPLTLTWDSWPRKEVNTTTHTPELTSSSDMLMDFLTLCSGLGMYESPLFLAAHDEDGGGRSVPTTPLQVAAPVTVFTESLPSDSGDNMASQSVPMVTTSTGMASAADDGDEVFMEQEGEG</sequence>
<dbReference type="AlphaFoldDB" id="A0A7J5ZAP5"/>
<proteinExistence type="predicted"/>
<feature type="region of interest" description="Disordered" evidence="1">
    <location>
        <begin position="1"/>
        <end position="30"/>
    </location>
</feature>
<keyword evidence="3" id="KW-1185">Reference proteome</keyword>
<protein>
    <submittedName>
        <fullName evidence="2">Uncharacterized protein</fullName>
    </submittedName>
</protein>
<name>A0A7J5ZAP5_DISMA</name>
<accession>A0A7J5ZAP5</accession>
<dbReference type="EMBL" id="JAAKFY010000004">
    <property type="protein sequence ID" value="KAF3858855.1"/>
    <property type="molecule type" value="Genomic_DNA"/>
</dbReference>